<dbReference type="PROSITE" id="PS50850">
    <property type="entry name" value="MFS"/>
    <property type="match status" value="1"/>
</dbReference>
<protein>
    <submittedName>
        <fullName evidence="3">MFS transporter</fullName>
    </submittedName>
</protein>
<feature type="transmembrane region" description="Helical" evidence="1">
    <location>
        <begin position="325"/>
        <end position="345"/>
    </location>
</feature>
<gene>
    <name evidence="3" type="ORF">V6M85_08450</name>
</gene>
<feature type="transmembrane region" description="Helical" evidence="1">
    <location>
        <begin position="68"/>
        <end position="86"/>
    </location>
</feature>
<evidence type="ECO:0000256" key="1">
    <source>
        <dbReference type="SAM" id="Phobius"/>
    </source>
</evidence>
<dbReference type="GO" id="GO:0022857">
    <property type="term" value="F:transmembrane transporter activity"/>
    <property type="evidence" value="ECO:0007669"/>
    <property type="project" value="InterPro"/>
</dbReference>
<dbReference type="InterPro" id="IPR020846">
    <property type="entry name" value="MFS_dom"/>
</dbReference>
<dbReference type="PANTHER" id="PTHR23520">
    <property type="entry name" value="TRANSPORTER, PUTATIVE (AFU_ORTHOLOGUE AFUA_3G04000)-RELATED"/>
    <property type="match status" value="1"/>
</dbReference>
<feature type="transmembrane region" description="Helical" evidence="1">
    <location>
        <begin position="171"/>
        <end position="196"/>
    </location>
</feature>
<feature type="transmembrane region" description="Helical" evidence="1">
    <location>
        <begin position="34"/>
        <end position="56"/>
    </location>
</feature>
<feature type="transmembrane region" description="Helical" evidence="1">
    <location>
        <begin position="128"/>
        <end position="150"/>
    </location>
</feature>
<dbReference type="AlphaFoldDB" id="A0AAX4L421"/>
<dbReference type="Proteomes" id="UP001432202">
    <property type="component" value="Chromosome"/>
</dbReference>
<dbReference type="GeneID" id="89336793"/>
<dbReference type="InterPro" id="IPR036259">
    <property type="entry name" value="MFS_trans_sf"/>
</dbReference>
<name>A0AAX4L421_9CREN</name>
<keyword evidence="4" id="KW-1185">Reference proteome</keyword>
<accession>A0AAX4L421</accession>
<keyword evidence="1" id="KW-0472">Membrane</keyword>
<organism evidence="3 4">
    <name type="scientific">Sulfolobus tengchongensis</name>
    <dbReference type="NCBI Taxonomy" id="207809"/>
    <lineage>
        <taxon>Archaea</taxon>
        <taxon>Thermoproteota</taxon>
        <taxon>Thermoprotei</taxon>
        <taxon>Sulfolobales</taxon>
        <taxon>Sulfolobaceae</taxon>
        <taxon>Sulfolobus</taxon>
    </lineage>
</organism>
<dbReference type="Pfam" id="PF07690">
    <property type="entry name" value="MFS_1"/>
    <property type="match status" value="1"/>
</dbReference>
<keyword evidence="1" id="KW-0812">Transmembrane</keyword>
<keyword evidence="1" id="KW-1133">Transmembrane helix</keyword>
<feature type="transmembrane region" description="Helical" evidence="1">
    <location>
        <begin position="240"/>
        <end position="266"/>
    </location>
</feature>
<dbReference type="PANTHER" id="PTHR23520:SF5">
    <property type="entry name" value="TRANSPORTER, PUTATIVE (AFU_ORTHOLOGUE AFUA_3G04000)-RELATED"/>
    <property type="match status" value="1"/>
</dbReference>
<proteinExistence type="predicted"/>
<reference evidence="3 4" key="1">
    <citation type="submission" date="2024-02" db="EMBL/GenBank/DDBJ databases">
        <title>STSV induces naive adaptation in Sulfolobus.</title>
        <authorList>
            <person name="Xiang X."/>
            <person name="Song M."/>
        </authorList>
    </citation>
    <scope>NUCLEOTIDE SEQUENCE [LARGE SCALE GENOMIC DNA]</scope>
    <source>
        <strain evidence="3 4">RT2</strain>
    </source>
</reference>
<dbReference type="Gene3D" id="1.20.1250.20">
    <property type="entry name" value="MFS general substrate transporter like domains"/>
    <property type="match status" value="2"/>
</dbReference>
<evidence type="ECO:0000313" key="4">
    <source>
        <dbReference type="Proteomes" id="UP001432202"/>
    </source>
</evidence>
<feature type="domain" description="Major facilitator superfamily (MFS) profile" evidence="2">
    <location>
        <begin position="119"/>
        <end position="350"/>
    </location>
</feature>
<dbReference type="EMBL" id="CP146016">
    <property type="protein sequence ID" value="WWQ61801.1"/>
    <property type="molecule type" value="Genomic_DNA"/>
</dbReference>
<evidence type="ECO:0000259" key="2">
    <source>
        <dbReference type="PROSITE" id="PS50850"/>
    </source>
</evidence>
<feature type="transmembrane region" description="Helical" evidence="1">
    <location>
        <begin position="208"/>
        <end position="228"/>
    </location>
</feature>
<sequence>MSSSLPGVIWGANTIIIPLYFKSLGLSTLLIGEILGSAIVLNTLLSLFFATLGDAFGRKRYIIISRSVSILSYFLILFTPFAYLFANQGYGLISSLIAEKTQDLDKIFAYRTSLNIIFSIMGSLLPLFLSYIEIIVMDAGILIVSLLLILPVKEKYKGTKKLSLHLSSFRIIGKLSTEAIIGLGAGFLLPMLSLWFNLKFGVTASSLSPIYAISEATLALGTLFSPYLGRRLGRIRTIFFTHLLAIIILFFMPFSPSLFIAGVLYVSRNTLMNISGPLMNSFVMKIVKEEERGRANSMLQLLDAIPRSIGPTITGYLFSFNNLSFPFFITATLYLTATILFYFFFKDVNV</sequence>
<dbReference type="RefSeq" id="WP_338604692.1">
    <property type="nucleotide sequence ID" value="NZ_CP146016.1"/>
</dbReference>
<dbReference type="SUPFAM" id="SSF103473">
    <property type="entry name" value="MFS general substrate transporter"/>
    <property type="match status" value="1"/>
</dbReference>
<evidence type="ECO:0000313" key="3">
    <source>
        <dbReference type="EMBL" id="WWQ61801.1"/>
    </source>
</evidence>
<dbReference type="InterPro" id="IPR011701">
    <property type="entry name" value="MFS"/>
</dbReference>